<dbReference type="PANTHER" id="PTHR15615">
    <property type="match status" value="1"/>
</dbReference>
<dbReference type="OrthoDB" id="17592at2759"/>
<dbReference type="Gene3D" id="1.10.472.10">
    <property type="entry name" value="Cyclin-like"/>
    <property type="match status" value="1"/>
</dbReference>
<dbReference type="Proteomes" id="UP000695562">
    <property type="component" value="Unassembled WGS sequence"/>
</dbReference>
<evidence type="ECO:0000313" key="2">
    <source>
        <dbReference type="EMBL" id="KAF2077100.1"/>
    </source>
</evidence>
<accession>A0A8J4V1I1</accession>
<name>A0A8J4V1I1_9MYCE</name>
<evidence type="ECO:0008006" key="4">
    <source>
        <dbReference type="Google" id="ProtNLM"/>
    </source>
</evidence>
<proteinExistence type="predicted"/>
<dbReference type="PANTHER" id="PTHR15615:SF106">
    <property type="entry name" value="CYCLIN-LIKE DOMAIN-CONTAINING PROTEIN-RELATED"/>
    <property type="match status" value="1"/>
</dbReference>
<keyword evidence="3" id="KW-1185">Reference proteome</keyword>
<evidence type="ECO:0000256" key="1">
    <source>
        <dbReference type="SAM" id="MobiDB-lite"/>
    </source>
</evidence>
<protein>
    <recommendedName>
        <fullName evidence="4">Cyclin-related 2 family protein</fullName>
    </recommendedName>
</protein>
<feature type="region of interest" description="Disordered" evidence="1">
    <location>
        <begin position="196"/>
        <end position="249"/>
    </location>
</feature>
<feature type="compositionally biased region" description="Low complexity" evidence="1">
    <location>
        <begin position="196"/>
        <end position="214"/>
    </location>
</feature>
<dbReference type="InterPro" id="IPR036915">
    <property type="entry name" value="Cyclin-like_sf"/>
</dbReference>
<reference evidence="2" key="1">
    <citation type="submission" date="2020-01" db="EMBL/GenBank/DDBJ databases">
        <title>Development of genomics and gene disruption for Polysphondylium violaceum indicates a role for the polyketide synthase stlB in stalk morphogenesis.</title>
        <authorList>
            <person name="Narita B."/>
            <person name="Kawabe Y."/>
            <person name="Kin K."/>
            <person name="Saito T."/>
            <person name="Gibbs R."/>
            <person name="Kuspa A."/>
            <person name="Muzny D."/>
            <person name="Queller D."/>
            <person name="Richards S."/>
            <person name="Strassman J."/>
            <person name="Sucgang R."/>
            <person name="Worley K."/>
            <person name="Schaap P."/>
        </authorList>
    </citation>
    <scope>NUCLEOTIDE SEQUENCE</scope>
    <source>
        <strain evidence="2">QSvi11</strain>
    </source>
</reference>
<sequence>MGGPMTLLESLKTILPTKEYNEKDKDSLLLEIITLVICKMVKAGDDIGRNTHEQFMPPNKKLPAISIKDYMSRLMKYSPCSKECFVASLVYIDRLSIECGMLINSYNIHRILITTLLISTKYLDDIFYNNEFYSQVGGVSLKEMNLLELDFLKMLNFSAFCPISTFNEYQREMETSKDRFLNFFNPSTLVQKISLSSPLNSSPMSSPRRSQSPSTNGSNFFQRRGSCDYDPTRGQGSSKDSTFQTNCAA</sequence>
<dbReference type="GO" id="GO:0019901">
    <property type="term" value="F:protein kinase binding"/>
    <property type="evidence" value="ECO:0007669"/>
    <property type="project" value="InterPro"/>
</dbReference>
<gene>
    <name evidence="2" type="ORF">CYY_001609</name>
</gene>
<dbReference type="CDD" id="cd20558">
    <property type="entry name" value="CYCLIN_ScPCL7-like"/>
    <property type="match status" value="1"/>
</dbReference>
<evidence type="ECO:0000313" key="3">
    <source>
        <dbReference type="Proteomes" id="UP000695562"/>
    </source>
</evidence>
<dbReference type="GO" id="GO:0005634">
    <property type="term" value="C:nucleus"/>
    <property type="evidence" value="ECO:0007669"/>
    <property type="project" value="TreeGrafter"/>
</dbReference>
<dbReference type="GO" id="GO:0016538">
    <property type="term" value="F:cyclin-dependent protein serine/threonine kinase regulator activity"/>
    <property type="evidence" value="ECO:0007669"/>
    <property type="project" value="TreeGrafter"/>
</dbReference>
<dbReference type="GO" id="GO:0000307">
    <property type="term" value="C:cyclin-dependent protein kinase holoenzyme complex"/>
    <property type="evidence" value="ECO:0007669"/>
    <property type="project" value="TreeGrafter"/>
</dbReference>
<dbReference type="EMBL" id="AJWJ01000039">
    <property type="protein sequence ID" value="KAF2077100.1"/>
    <property type="molecule type" value="Genomic_DNA"/>
</dbReference>
<comment type="caution">
    <text evidence="2">The sequence shown here is derived from an EMBL/GenBank/DDBJ whole genome shotgun (WGS) entry which is preliminary data.</text>
</comment>
<organism evidence="2 3">
    <name type="scientific">Polysphondylium violaceum</name>
    <dbReference type="NCBI Taxonomy" id="133409"/>
    <lineage>
        <taxon>Eukaryota</taxon>
        <taxon>Amoebozoa</taxon>
        <taxon>Evosea</taxon>
        <taxon>Eumycetozoa</taxon>
        <taxon>Dictyostelia</taxon>
        <taxon>Dictyosteliales</taxon>
        <taxon>Dictyosteliaceae</taxon>
        <taxon>Polysphondylium</taxon>
    </lineage>
</organism>
<feature type="compositionally biased region" description="Polar residues" evidence="1">
    <location>
        <begin position="234"/>
        <end position="249"/>
    </location>
</feature>
<dbReference type="SUPFAM" id="SSF47954">
    <property type="entry name" value="Cyclin-like"/>
    <property type="match status" value="1"/>
</dbReference>
<dbReference type="Pfam" id="PF08613">
    <property type="entry name" value="Cyclin"/>
    <property type="match status" value="1"/>
</dbReference>
<dbReference type="AlphaFoldDB" id="A0A8J4V1I1"/>
<dbReference type="InterPro" id="IPR013922">
    <property type="entry name" value="Cyclin_PHO80-like"/>
</dbReference>